<dbReference type="Gene3D" id="3.20.20.140">
    <property type="entry name" value="Metal-dependent hydrolases"/>
    <property type="match status" value="1"/>
</dbReference>
<sequence>MNYKVIDGHSHIGYETEEEVVGKNIMMPYLPTINEYEKIAKKNNIGISLVAPCTSPMIIDKERSVTKVFCLWKYVNNKFEYYSEIVDNGRIKILDVQSNPYKEVNEKLMNYLKNVETVVDFKYIPAINLYFDTVDYLEELLSYNPKGLKVHGISTGLYDLDIINPNLLKVISKSNVPLAVHTDYCDNISSGIDKLYFANNPLNWIKLLSKYDIRGYLIHGCRLSKECSYILKQNKGQFLAGISPDLLLNNEPERLMKNTDNYLRDLLNLYDEDTLSFDIDYNWNYTDRITYTGDYNQLNRFCEYVSDETSKKKILHDNSKKFFRL</sequence>
<proteinExistence type="predicted"/>
<reference evidence="1" key="1">
    <citation type="submission" date="2020-10" db="EMBL/GenBank/DDBJ databases">
        <authorList>
            <person name="Gilroy R."/>
        </authorList>
    </citation>
    <scope>NUCLEOTIDE SEQUENCE</scope>
    <source>
        <strain evidence="1">CHK147-3167</strain>
    </source>
</reference>
<accession>A0A9D1CZ90</accession>
<evidence type="ECO:0000313" key="2">
    <source>
        <dbReference type="Proteomes" id="UP000886786"/>
    </source>
</evidence>
<dbReference type="EMBL" id="DVFV01000020">
    <property type="protein sequence ID" value="HIQ90166.1"/>
    <property type="molecule type" value="Genomic_DNA"/>
</dbReference>
<comment type="caution">
    <text evidence="1">The sequence shown here is derived from an EMBL/GenBank/DDBJ whole genome shotgun (WGS) entry which is preliminary data.</text>
</comment>
<dbReference type="Proteomes" id="UP000886786">
    <property type="component" value="Unassembled WGS sequence"/>
</dbReference>
<organism evidence="1 2">
    <name type="scientific">Candidatus Coprosoma intestinipullorum</name>
    <dbReference type="NCBI Taxonomy" id="2840752"/>
    <lineage>
        <taxon>Bacteria</taxon>
        <taxon>Bacillati</taxon>
        <taxon>Bacillota</taxon>
        <taxon>Bacillota incertae sedis</taxon>
        <taxon>Candidatus Coprosoma</taxon>
    </lineage>
</organism>
<reference evidence="1" key="2">
    <citation type="journal article" date="2021" name="PeerJ">
        <title>Extensive microbial diversity within the chicken gut microbiome revealed by metagenomics and culture.</title>
        <authorList>
            <person name="Gilroy R."/>
            <person name="Ravi A."/>
            <person name="Getino M."/>
            <person name="Pursley I."/>
            <person name="Horton D.L."/>
            <person name="Alikhan N.F."/>
            <person name="Baker D."/>
            <person name="Gharbi K."/>
            <person name="Hall N."/>
            <person name="Watson M."/>
            <person name="Adriaenssens E.M."/>
            <person name="Foster-Nyarko E."/>
            <person name="Jarju S."/>
            <person name="Secka A."/>
            <person name="Antonio M."/>
            <person name="Oren A."/>
            <person name="Chaudhuri R.R."/>
            <person name="La Ragione R."/>
            <person name="Hildebrand F."/>
            <person name="Pallen M.J."/>
        </authorList>
    </citation>
    <scope>NUCLEOTIDE SEQUENCE</scope>
    <source>
        <strain evidence="1">CHK147-3167</strain>
    </source>
</reference>
<dbReference type="SUPFAM" id="SSF51556">
    <property type="entry name" value="Metallo-dependent hydrolases"/>
    <property type="match status" value="1"/>
</dbReference>
<name>A0A9D1CZ90_9FIRM</name>
<evidence type="ECO:0000313" key="1">
    <source>
        <dbReference type="EMBL" id="HIQ90166.1"/>
    </source>
</evidence>
<gene>
    <name evidence="1" type="ORF">IAB27_00860</name>
</gene>
<dbReference type="InterPro" id="IPR032466">
    <property type="entry name" value="Metal_Hydrolase"/>
</dbReference>
<protein>
    <submittedName>
        <fullName evidence="1">Uncharacterized protein</fullName>
    </submittedName>
</protein>
<dbReference type="AlphaFoldDB" id="A0A9D1CZ90"/>